<accession>A0ACB8UD97</accession>
<dbReference type="Proteomes" id="UP001055072">
    <property type="component" value="Unassembled WGS sequence"/>
</dbReference>
<gene>
    <name evidence="1" type="ORF">BDY19DRAFT_591236</name>
</gene>
<proteinExistence type="predicted"/>
<organism evidence="1 2">
    <name type="scientific">Irpex rosettiformis</name>
    <dbReference type="NCBI Taxonomy" id="378272"/>
    <lineage>
        <taxon>Eukaryota</taxon>
        <taxon>Fungi</taxon>
        <taxon>Dikarya</taxon>
        <taxon>Basidiomycota</taxon>
        <taxon>Agaricomycotina</taxon>
        <taxon>Agaricomycetes</taxon>
        <taxon>Polyporales</taxon>
        <taxon>Irpicaceae</taxon>
        <taxon>Irpex</taxon>
    </lineage>
</organism>
<evidence type="ECO:0000313" key="1">
    <source>
        <dbReference type="EMBL" id="KAI0092293.1"/>
    </source>
</evidence>
<keyword evidence="2" id="KW-1185">Reference proteome</keyword>
<evidence type="ECO:0000313" key="2">
    <source>
        <dbReference type="Proteomes" id="UP001055072"/>
    </source>
</evidence>
<reference evidence="1" key="1">
    <citation type="journal article" date="2021" name="Environ. Microbiol.">
        <title>Gene family expansions and transcriptome signatures uncover fungal adaptations to wood decay.</title>
        <authorList>
            <person name="Hage H."/>
            <person name="Miyauchi S."/>
            <person name="Viragh M."/>
            <person name="Drula E."/>
            <person name="Min B."/>
            <person name="Chaduli D."/>
            <person name="Navarro D."/>
            <person name="Favel A."/>
            <person name="Norest M."/>
            <person name="Lesage-Meessen L."/>
            <person name="Balint B."/>
            <person name="Merenyi Z."/>
            <person name="de Eugenio L."/>
            <person name="Morin E."/>
            <person name="Martinez A.T."/>
            <person name="Baldrian P."/>
            <person name="Stursova M."/>
            <person name="Martinez M.J."/>
            <person name="Novotny C."/>
            <person name="Magnuson J.K."/>
            <person name="Spatafora J.W."/>
            <person name="Maurice S."/>
            <person name="Pangilinan J."/>
            <person name="Andreopoulos W."/>
            <person name="LaButti K."/>
            <person name="Hundley H."/>
            <person name="Na H."/>
            <person name="Kuo A."/>
            <person name="Barry K."/>
            <person name="Lipzen A."/>
            <person name="Henrissat B."/>
            <person name="Riley R."/>
            <person name="Ahrendt S."/>
            <person name="Nagy L.G."/>
            <person name="Grigoriev I.V."/>
            <person name="Martin F."/>
            <person name="Rosso M.N."/>
        </authorList>
    </citation>
    <scope>NUCLEOTIDE SEQUENCE</scope>
    <source>
        <strain evidence="1">CBS 384.51</strain>
    </source>
</reference>
<sequence length="580" mass="63844">MTTLNAQESAEGIKKLLGQSVEESRVKRLEKQNARYRDRGGIFVPAETNPLLDVLLARGVNGESPSKKRARARLARKSSPAKMKKRLGSHSPLKLSRVVDQPAPVVFNDEQKTLDIDTRPISGKIKTSKVAQKTRNNKLNGGRGLKEPISGSSKQAGVRKTKSSKGFAKHPPEDEDDDVPLRVLKSARAPKHRQTTRPKKSGTLKGKRSEINPDDDEEPTGADLEVGKKDESSAVTKVPREQPVSKLKKKSDDADGSDTAQTTKIERTCKRKGRLKQEGKKEITQEEPINYVRSERVVQRKNTIDATPINPKMNGKPRNLSASLKRPLPATKPDISPRPARKKPRLPTPSDSEDDLPLVIKREAAKALTKLSSIVPVDRPATEGHFERLSGTSGNMKVSKKTTLKRKVNSAIADLPPKRDPPASFQSSIVDQQEREGGPPEASAPDQQPVHATAADERLMRVGGNTHESEVADAVAYSEEVTTKKPVRRSKNQVTDVTYCSSKSTVRVSKRVKEAPVESEAKEVSEEAPPKRLKTISRGEKENRQTSKKVGVVRKPKPRLSMFPTPAMAADSEDELDLLH</sequence>
<protein>
    <submittedName>
        <fullName evidence="1">Uncharacterized protein</fullName>
    </submittedName>
</protein>
<comment type="caution">
    <text evidence="1">The sequence shown here is derived from an EMBL/GenBank/DDBJ whole genome shotgun (WGS) entry which is preliminary data.</text>
</comment>
<name>A0ACB8UD97_9APHY</name>
<dbReference type="EMBL" id="MU274904">
    <property type="protein sequence ID" value="KAI0092293.1"/>
    <property type="molecule type" value="Genomic_DNA"/>
</dbReference>